<feature type="region of interest" description="Disordered" evidence="2">
    <location>
        <begin position="208"/>
        <end position="227"/>
    </location>
</feature>
<sequence length="227" mass="25195">MQHTLSSLSKKAIDAALKAEWDSAVELNSEILSLYPNDIATKLRLGRALIQTRQFPKATKVFKEVLDKDPINSVALKNLDLAKNHQTDAKTNEAVNTRSLLMEPGKCTECIGIITAKGITAREFAPGEELYIRVKKKSLELIKIRKGTKVSVGMIDNPEVVRRANEASDMDGKFTAAFVKGEEKMITILLRSTIPVFRSGRQEIRPYIKKGTLDDEETPPEGSEVAQ</sequence>
<dbReference type="Gene3D" id="1.25.40.10">
    <property type="entry name" value="Tetratricopeptide repeat domain"/>
    <property type="match status" value="1"/>
</dbReference>
<dbReference type="AlphaFoldDB" id="A0A1F4W201"/>
<evidence type="ECO:0000256" key="2">
    <source>
        <dbReference type="SAM" id="MobiDB-lite"/>
    </source>
</evidence>
<name>A0A1F4W201_UNCKA</name>
<evidence type="ECO:0000313" key="3">
    <source>
        <dbReference type="EMBL" id="OGC63385.1"/>
    </source>
</evidence>
<protein>
    <submittedName>
        <fullName evidence="3">Uncharacterized protein</fullName>
    </submittedName>
</protein>
<comment type="caution">
    <text evidence="3">The sequence shown here is derived from an EMBL/GenBank/DDBJ whole genome shotgun (WGS) entry which is preliminary data.</text>
</comment>
<dbReference type="PROSITE" id="PS50005">
    <property type="entry name" value="TPR"/>
    <property type="match status" value="1"/>
</dbReference>
<keyword evidence="1" id="KW-0802">TPR repeat</keyword>
<dbReference type="EMBL" id="MEVT01000006">
    <property type="protein sequence ID" value="OGC63385.1"/>
    <property type="molecule type" value="Genomic_DNA"/>
</dbReference>
<proteinExistence type="predicted"/>
<organism evidence="3 4">
    <name type="scientific">candidate division WWE3 bacterium RIFOXYA2_FULL_46_9</name>
    <dbReference type="NCBI Taxonomy" id="1802636"/>
    <lineage>
        <taxon>Bacteria</taxon>
        <taxon>Katanobacteria</taxon>
    </lineage>
</organism>
<dbReference type="InterPro" id="IPR011990">
    <property type="entry name" value="TPR-like_helical_dom_sf"/>
</dbReference>
<dbReference type="InterPro" id="IPR019734">
    <property type="entry name" value="TPR_rpt"/>
</dbReference>
<evidence type="ECO:0000256" key="1">
    <source>
        <dbReference type="PROSITE-ProRule" id="PRU00339"/>
    </source>
</evidence>
<dbReference type="Proteomes" id="UP000176614">
    <property type="component" value="Unassembled WGS sequence"/>
</dbReference>
<evidence type="ECO:0000313" key="4">
    <source>
        <dbReference type="Proteomes" id="UP000176614"/>
    </source>
</evidence>
<feature type="repeat" description="TPR" evidence="1">
    <location>
        <begin position="39"/>
        <end position="72"/>
    </location>
</feature>
<gene>
    <name evidence="3" type="ORF">A2264_01495</name>
</gene>
<reference evidence="3 4" key="1">
    <citation type="journal article" date="2016" name="Nat. Commun.">
        <title>Thousands of microbial genomes shed light on interconnected biogeochemical processes in an aquifer system.</title>
        <authorList>
            <person name="Anantharaman K."/>
            <person name="Brown C.T."/>
            <person name="Hug L.A."/>
            <person name="Sharon I."/>
            <person name="Castelle C.J."/>
            <person name="Probst A.J."/>
            <person name="Thomas B.C."/>
            <person name="Singh A."/>
            <person name="Wilkins M.J."/>
            <person name="Karaoz U."/>
            <person name="Brodie E.L."/>
            <person name="Williams K.H."/>
            <person name="Hubbard S.S."/>
            <person name="Banfield J.F."/>
        </authorList>
    </citation>
    <scope>NUCLEOTIDE SEQUENCE [LARGE SCALE GENOMIC DNA]</scope>
</reference>
<accession>A0A1F4W201</accession>
<dbReference type="SUPFAM" id="SSF48452">
    <property type="entry name" value="TPR-like"/>
    <property type="match status" value="1"/>
</dbReference>